<proteinExistence type="predicted"/>
<dbReference type="NCBIfam" id="NF006169">
    <property type="entry name" value="PRK08310.1"/>
    <property type="match status" value="1"/>
</dbReference>
<dbReference type="RefSeq" id="WP_382423451.1">
    <property type="nucleotide sequence ID" value="NZ_JBHSCW010000010.1"/>
</dbReference>
<dbReference type="EMBL" id="JBHSCW010000010">
    <property type="protein sequence ID" value="MFC4353077.1"/>
    <property type="molecule type" value="Genomic_DNA"/>
</dbReference>
<dbReference type="Pfam" id="PF01425">
    <property type="entry name" value="Amidase"/>
    <property type="match status" value="2"/>
</dbReference>
<evidence type="ECO:0000313" key="4">
    <source>
        <dbReference type="Proteomes" id="UP001595799"/>
    </source>
</evidence>
<dbReference type="InterPro" id="IPR023631">
    <property type="entry name" value="Amidase_dom"/>
</dbReference>
<sequence length="415" mass="43777">MTDSTANDPGAAAARHETGSDPLNAFLPGERLSLPPSAPGPLSGLEVAVKDIYDIAGHVTGCGNPDYRRTHEPAETTASSVTRLLEAGAAMVGKTITDEFAYSLSGQNHHYGAPANSNAPGRSTGGSSCGSAAAVAGGLCDTALGSDTGGSVRIPAAYCGLYGLRPTHGRIPIDGVVPLAPSFDTVGWFARDPETFLAVGEVLLGTDEKAFDFARLLYASEAFGRLEDDVSEKLEPFVERLEMRLGKRQPAQPAAEDGGLDAWRDAFRHLQAAEAWAVYGDWIEARSPTLSPELSQRMTWAAEVAGMEETLAECRALMTSVQTRMEALLGEDALMVLPTAPDIAPPLGADPDVLFRQRLHVLAMTSYANLSGLPQVHLPVTTKQGCPLGLSLLGPRGSDRALLEFAESFSRSAGF</sequence>
<name>A0ABV8UP72_9PROT</name>
<dbReference type="GO" id="GO:0004040">
    <property type="term" value="F:amidase activity"/>
    <property type="evidence" value="ECO:0007669"/>
    <property type="project" value="UniProtKB-EC"/>
</dbReference>
<evidence type="ECO:0000313" key="3">
    <source>
        <dbReference type="EMBL" id="MFC4353077.1"/>
    </source>
</evidence>
<evidence type="ECO:0000256" key="1">
    <source>
        <dbReference type="SAM" id="MobiDB-lite"/>
    </source>
</evidence>
<dbReference type="EC" id="3.5.1.4" evidence="3"/>
<keyword evidence="4" id="KW-1185">Reference proteome</keyword>
<evidence type="ECO:0000259" key="2">
    <source>
        <dbReference type="Pfam" id="PF01425"/>
    </source>
</evidence>
<accession>A0ABV8UP72</accession>
<organism evidence="3 4">
    <name type="scientific">Fodinicurvata halophila</name>
    <dbReference type="NCBI Taxonomy" id="1419723"/>
    <lineage>
        <taxon>Bacteria</taxon>
        <taxon>Pseudomonadati</taxon>
        <taxon>Pseudomonadota</taxon>
        <taxon>Alphaproteobacteria</taxon>
        <taxon>Rhodospirillales</taxon>
        <taxon>Rhodovibrionaceae</taxon>
        <taxon>Fodinicurvata</taxon>
    </lineage>
</organism>
<protein>
    <submittedName>
        <fullName evidence="3">Amidase</fullName>
        <ecNumber evidence="3">3.5.1.4</ecNumber>
    </submittedName>
</protein>
<feature type="domain" description="Amidase" evidence="2">
    <location>
        <begin position="39"/>
        <end position="217"/>
    </location>
</feature>
<comment type="caution">
    <text evidence="3">The sequence shown here is derived from an EMBL/GenBank/DDBJ whole genome shotgun (WGS) entry which is preliminary data.</text>
</comment>
<gene>
    <name evidence="3" type="ORF">ACFOW6_16125</name>
</gene>
<dbReference type="InterPro" id="IPR036928">
    <property type="entry name" value="AS_sf"/>
</dbReference>
<dbReference type="PANTHER" id="PTHR46310">
    <property type="entry name" value="AMIDASE 1"/>
    <property type="match status" value="1"/>
</dbReference>
<feature type="region of interest" description="Disordered" evidence="1">
    <location>
        <begin position="1"/>
        <end position="38"/>
    </location>
</feature>
<keyword evidence="3" id="KW-0378">Hydrolase</keyword>
<dbReference type="Proteomes" id="UP001595799">
    <property type="component" value="Unassembled WGS sequence"/>
</dbReference>
<reference evidence="4" key="1">
    <citation type="journal article" date="2019" name="Int. J. Syst. Evol. Microbiol.">
        <title>The Global Catalogue of Microorganisms (GCM) 10K type strain sequencing project: providing services to taxonomists for standard genome sequencing and annotation.</title>
        <authorList>
            <consortium name="The Broad Institute Genomics Platform"/>
            <consortium name="The Broad Institute Genome Sequencing Center for Infectious Disease"/>
            <person name="Wu L."/>
            <person name="Ma J."/>
        </authorList>
    </citation>
    <scope>NUCLEOTIDE SEQUENCE [LARGE SCALE GENOMIC DNA]</scope>
    <source>
        <strain evidence="4">CECT 8472</strain>
    </source>
</reference>
<feature type="domain" description="Amidase" evidence="2">
    <location>
        <begin position="285"/>
        <end position="403"/>
    </location>
</feature>
<dbReference type="PANTHER" id="PTHR46310:SF7">
    <property type="entry name" value="AMIDASE 1"/>
    <property type="match status" value="1"/>
</dbReference>
<dbReference type="SUPFAM" id="SSF75304">
    <property type="entry name" value="Amidase signature (AS) enzymes"/>
    <property type="match status" value="1"/>
</dbReference>
<dbReference type="Gene3D" id="3.90.1300.10">
    <property type="entry name" value="Amidase signature (AS) domain"/>
    <property type="match status" value="1"/>
</dbReference>